<comment type="subcellular location">
    <subcellularLocation>
        <location evidence="1 8">Cell outer membrane</location>
        <topology evidence="1 8">Multi-pass membrane protein</topology>
    </subcellularLocation>
</comment>
<dbReference type="FunFam" id="2.60.40.1120:FF:000003">
    <property type="entry name" value="Outer membrane protein Omp121"/>
    <property type="match status" value="1"/>
</dbReference>
<dbReference type="Gene3D" id="2.170.130.10">
    <property type="entry name" value="TonB-dependent receptor, plug domain"/>
    <property type="match status" value="1"/>
</dbReference>
<dbReference type="InterPro" id="IPR036942">
    <property type="entry name" value="Beta-barrel_TonB_sf"/>
</dbReference>
<name>A0A1G9J6Z0_9FLAO</name>
<dbReference type="PANTHER" id="PTHR30069">
    <property type="entry name" value="TONB-DEPENDENT OUTER MEMBRANE RECEPTOR"/>
    <property type="match status" value="1"/>
</dbReference>
<dbReference type="GO" id="GO:0015344">
    <property type="term" value="F:siderophore uptake transmembrane transporter activity"/>
    <property type="evidence" value="ECO:0007669"/>
    <property type="project" value="TreeGrafter"/>
</dbReference>
<dbReference type="SUPFAM" id="SSF49464">
    <property type="entry name" value="Carboxypeptidase regulatory domain-like"/>
    <property type="match status" value="1"/>
</dbReference>
<dbReference type="InterPro" id="IPR039426">
    <property type="entry name" value="TonB-dep_rcpt-like"/>
</dbReference>
<reference evidence="10 11" key="1">
    <citation type="submission" date="2016-10" db="EMBL/GenBank/DDBJ databases">
        <authorList>
            <person name="de Groot N.N."/>
        </authorList>
    </citation>
    <scope>NUCLEOTIDE SEQUENCE [LARGE SCALE GENOMIC DNA]</scope>
    <source>
        <strain evidence="10 11">DSM 19886</strain>
    </source>
</reference>
<evidence type="ECO:0000256" key="6">
    <source>
        <dbReference type="ARBA" id="ARBA00023136"/>
    </source>
</evidence>
<evidence type="ECO:0000256" key="4">
    <source>
        <dbReference type="ARBA" id="ARBA00022692"/>
    </source>
</evidence>
<evidence type="ECO:0000256" key="1">
    <source>
        <dbReference type="ARBA" id="ARBA00004571"/>
    </source>
</evidence>
<gene>
    <name evidence="10" type="ORF">SAMN04488514_101422</name>
</gene>
<dbReference type="RefSeq" id="WP_089884776.1">
    <property type="nucleotide sequence ID" value="NZ_FNGV01000001.1"/>
</dbReference>
<sequence length="1153" mass="128852">MKKLFNWRDVQLHPLKFSLKMKLTLLLTIVSLFQIQANTYSQTKKISLDMPNATVQQVIHEIEALTDYKFLLNRRDVDITRNVSIKVDKALIIPILKELFLGTDIEYEVLKKQIVLRKTNKKVGAIRPTIQMPETVDVNMQAQVSGTVTDTDGTPLPGANIIEKGTTNGVTADFDGEFSIEVAETNAVLVVSYIGFATKEVSVNEQSSLKIALEESAAGLDEVVVVGYGTQAKKDITGAVATVQGEALAMTKTADLTNSVAGRLPGIITKQTSGEPGNDESSISIRGFGTPLVIVDGIQRDFNDIASEEVESMTVLKDASAAIYGARAGNGVILITTKRGTIGKPQISINSTTTYVGFTNFLQYANSGQYAELMNEFKTNDGLDPLFSDEDVAKYYSGEDPLNYPNTDWWGLTMNNYSPQTQHEVSLRGGSEKIKYYTLFSYLDQQGGYKSGDNKYKRYNVRANLDAEVTKNLTVSLDLSMIAEDLKSPLRTVYNLWADINNALPTYLGELPDKTKIAYGGSVPVSPIAGSTFDLGGYQADNNRHINIKGSFNYDIPGVEGLSIDGFGSYFEFSNDYKNWEKNYFLHEYDAVSDTYIDRGSSFKTKLDQGYQVNSSFTSNLALKFVRTFDEKHNVDALLLYERIKSNGHNTSAHGENYLTDAIDYLFAAGGEGQRVSGGASEDGRESYVGRLNYGYDGKYLFQTTVRYDGSPRFNENNRWGLFPSFSAGWRISEENFIKDKVEWIDNLKLRASYSNLGYDATGNFQYLSGYEIASGFIRPYMDAGYVLDGSPYTTIYSTGLANPNITWEDMTIYNIGLDFSINNGLLYAELDAFYRERTNMLATRSQSLPNTFGANLPAENLNSQNQRGFEVLLGHRNRKNEFKYDISANIAWSRAKWDHFDEPMYEDEDDIRIRTKSGNWVDRVFGYKSDGLFTSQSEIDNLSYDQDQKGNETLAPGDIKYIDINNDGTIDFRDQEVISTSNLLYNEDENSNSNIPQLTFGLNMSIDYKGFDLSLLLQGAGMYDVEINRGLLPYGTVNTFALTYENRWNPANNDKNALLPRVSATGNVNNTKNSDFWLVDGTYLRIKNFNLGYTIPMRTKVGIESVRLFLSGTNLLTFSGTNKWDMDPETANNSGRYYPQPKTFSLGVSLKL</sequence>
<keyword evidence="5" id="KW-0732">Signal</keyword>
<evidence type="ECO:0000313" key="10">
    <source>
        <dbReference type="EMBL" id="SDL32973.1"/>
    </source>
</evidence>
<dbReference type="NCBIfam" id="TIGR04057">
    <property type="entry name" value="SusC_RagA_signa"/>
    <property type="match status" value="1"/>
</dbReference>
<evidence type="ECO:0000259" key="9">
    <source>
        <dbReference type="Pfam" id="PF07715"/>
    </source>
</evidence>
<dbReference type="Gene3D" id="2.40.170.20">
    <property type="entry name" value="TonB-dependent receptor, beta-barrel domain"/>
    <property type="match status" value="1"/>
</dbReference>
<dbReference type="Pfam" id="PF07715">
    <property type="entry name" value="Plug"/>
    <property type="match status" value="1"/>
</dbReference>
<dbReference type="InterPro" id="IPR012910">
    <property type="entry name" value="Plug_dom"/>
</dbReference>
<evidence type="ECO:0000256" key="7">
    <source>
        <dbReference type="ARBA" id="ARBA00023237"/>
    </source>
</evidence>
<dbReference type="Proteomes" id="UP000199440">
    <property type="component" value="Unassembled WGS sequence"/>
</dbReference>
<dbReference type="GO" id="GO:0044718">
    <property type="term" value="P:siderophore transmembrane transport"/>
    <property type="evidence" value="ECO:0007669"/>
    <property type="project" value="TreeGrafter"/>
</dbReference>
<comment type="similarity">
    <text evidence="8">Belongs to the TonB-dependent receptor family.</text>
</comment>
<dbReference type="PANTHER" id="PTHR30069:SF29">
    <property type="entry name" value="HEMOGLOBIN AND HEMOGLOBIN-HAPTOGLOBIN-BINDING PROTEIN 1-RELATED"/>
    <property type="match status" value="1"/>
</dbReference>
<feature type="domain" description="TonB-dependent receptor plug" evidence="9">
    <location>
        <begin position="233"/>
        <end position="332"/>
    </location>
</feature>
<dbReference type="AlphaFoldDB" id="A0A1G9J6Z0"/>
<keyword evidence="7 8" id="KW-0998">Cell outer membrane</keyword>
<dbReference type="InterPro" id="IPR037066">
    <property type="entry name" value="Plug_dom_sf"/>
</dbReference>
<dbReference type="SUPFAM" id="SSF56935">
    <property type="entry name" value="Porins"/>
    <property type="match status" value="1"/>
</dbReference>
<dbReference type="GO" id="GO:0009279">
    <property type="term" value="C:cell outer membrane"/>
    <property type="evidence" value="ECO:0007669"/>
    <property type="project" value="UniProtKB-SubCell"/>
</dbReference>
<dbReference type="InterPro" id="IPR023997">
    <property type="entry name" value="TonB-dep_OMP_SusC/RagA_CS"/>
</dbReference>
<evidence type="ECO:0000256" key="8">
    <source>
        <dbReference type="PROSITE-ProRule" id="PRU01360"/>
    </source>
</evidence>
<dbReference type="NCBIfam" id="TIGR04056">
    <property type="entry name" value="OMP_RagA_SusC"/>
    <property type="match status" value="1"/>
</dbReference>
<dbReference type="FunFam" id="2.170.130.10:FF:000003">
    <property type="entry name" value="SusC/RagA family TonB-linked outer membrane protein"/>
    <property type="match status" value="1"/>
</dbReference>
<dbReference type="EMBL" id="FNGV01000001">
    <property type="protein sequence ID" value="SDL32973.1"/>
    <property type="molecule type" value="Genomic_DNA"/>
</dbReference>
<keyword evidence="2 8" id="KW-0813">Transport</keyword>
<dbReference type="OrthoDB" id="9768177at2"/>
<keyword evidence="3 8" id="KW-1134">Transmembrane beta strand</keyword>
<dbReference type="Gene3D" id="2.60.40.1120">
    <property type="entry name" value="Carboxypeptidase-like, regulatory domain"/>
    <property type="match status" value="1"/>
</dbReference>
<protein>
    <submittedName>
        <fullName evidence="10">TonB-linked outer membrane protein, SusC/RagA family</fullName>
    </submittedName>
</protein>
<dbReference type="InterPro" id="IPR008969">
    <property type="entry name" value="CarboxyPept-like_regulatory"/>
</dbReference>
<keyword evidence="4 8" id="KW-0812">Transmembrane</keyword>
<keyword evidence="6 8" id="KW-0472">Membrane</keyword>
<dbReference type="STRING" id="192904.SAMN04488514_101422"/>
<dbReference type="PROSITE" id="PS52016">
    <property type="entry name" value="TONB_DEPENDENT_REC_3"/>
    <property type="match status" value="1"/>
</dbReference>
<organism evidence="10 11">
    <name type="scientific">Kriegella aquimaris</name>
    <dbReference type="NCBI Taxonomy" id="192904"/>
    <lineage>
        <taxon>Bacteria</taxon>
        <taxon>Pseudomonadati</taxon>
        <taxon>Bacteroidota</taxon>
        <taxon>Flavobacteriia</taxon>
        <taxon>Flavobacteriales</taxon>
        <taxon>Flavobacteriaceae</taxon>
        <taxon>Kriegella</taxon>
    </lineage>
</organism>
<keyword evidence="11" id="KW-1185">Reference proteome</keyword>
<proteinExistence type="inferred from homology"/>
<evidence type="ECO:0000256" key="5">
    <source>
        <dbReference type="ARBA" id="ARBA00022729"/>
    </source>
</evidence>
<evidence type="ECO:0000313" key="11">
    <source>
        <dbReference type="Proteomes" id="UP000199440"/>
    </source>
</evidence>
<accession>A0A1G9J6Z0</accession>
<dbReference type="Pfam" id="PF13715">
    <property type="entry name" value="CarbopepD_reg_2"/>
    <property type="match status" value="1"/>
</dbReference>
<evidence type="ECO:0000256" key="3">
    <source>
        <dbReference type="ARBA" id="ARBA00022452"/>
    </source>
</evidence>
<evidence type="ECO:0000256" key="2">
    <source>
        <dbReference type="ARBA" id="ARBA00022448"/>
    </source>
</evidence>
<dbReference type="InterPro" id="IPR023996">
    <property type="entry name" value="TonB-dep_OMP_SusC/RagA"/>
</dbReference>